<evidence type="ECO:0000256" key="2">
    <source>
        <dbReference type="SAM" id="SignalP"/>
    </source>
</evidence>
<feature type="signal peptide" evidence="2">
    <location>
        <begin position="1"/>
        <end position="25"/>
    </location>
</feature>
<dbReference type="RefSeq" id="WP_027512862.1">
    <property type="nucleotide sequence ID" value="NZ_CP104144.1"/>
</dbReference>
<dbReference type="InterPro" id="IPR018649">
    <property type="entry name" value="SHOCT"/>
</dbReference>
<geneLocation type="plasmid" evidence="5 7">
    <name>pWSM1592_1</name>
</geneLocation>
<dbReference type="Proteomes" id="UP000232164">
    <property type="component" value="Unassembled WGS sequence"/>
</dbReference>
<keyword evidence="1" id="KW-0812">Transmembrane</keyword>
<evidence type="ECO:0000313" key="7">
    <source>
        <dbReference type="Proteomes" id="UP001060123"/>
    </source>
</evidence>
<feature type="chain" id="PRO_5014696370" evidence="2">
    <location>
        <begin position="26"/>
        <end position="121"/>
    </location>
</feature>
<reference evidence="4 6" key="1">
    <citation type="submission" date="2017-11" db="EMBL/GenBank/DDBJ databases">
        <authorList>
            <person name="Han C.G."/>
        </authorList>
    </citation>
    <scope>NUCLEOTIDE SEQUENCE [LARGE SCALE GENOMIC DNA]</scope>
    <source>
        <strain evidence="4 6">HCNT1</strain>
    </source>
</reference>
<keyword evidence="5" id="KW-0614">Plasmid</keyword>
<dbReference type="EMBL" id="CP104144">
    <property type="protein sequence ID" value="UWU18023.1"/>
    <property type="molecule type" value="Genomic_DNA"/>
</dbReference>
<keyword evidence="1" id="KW-0472">Membrane</keyword>
<sequence length="121" mass="13517">MRKVLVKAIAAASAAQVLMPSAAWAQAPSDAERYAWGPHMMWWGGGWYAMIFGPLFMILFLAVLIAAVVVLVRWLGGPWPGTLPPHHAPPGRTPLDILKERFARGEIDKEEFEERRRILGE</sequence>
<name>A0A2N0D1R8_RHISU</name>
<evidence type="ECO:0000256" key="1">
    <source>
        <dbReference type="SAM" id="Phobius"/>
    </source>
</evidence>
<reference evidence="4 6" key="2">
    <citation type="submission" date="2017-12" db="EMBL/GenBank/DDBJ databases">
        <title>Genome sequence of Rhizobium sullae HCNT1 isolated from Sulla coronaria nodules and featuring peculiar denitrification phenotypes.</title>
        <authorList>
            <person name="De Diego-Diaz B."/>
            <person name="Treu L."/>
            <person name="Campanaro S."/>
            <person name="Da Silva Duarte V."/>
            <person name="Basaglia M."/>
            <person name="Favaro L."/>
            <person name="Casella S."/>
            <person name="Squartini A."/>
        </authorList>
    </citation>
    <scope>NUCLEOTIDE SEQUENCE [LARGE SCALE GENOMIC DNA]</scope>
    <source>
        <strain evidence="4 6">HCNT1</strain>
    </source>
</reference>
<keyword evidence="7" id="KW-1185">Reference proteome</keyword>
<proteinExistence type="predicted"/>
<dbReference type="STRING" id="1041146.GCA_000427985_04492"/>
<evidence type="ECO:0000313" key="5">
    <source>
        <dbReference type="EMBL" id="UWU18023.1"/>
    </source>
</evidence>
<dbReference type="AlphaFoldDB" id="A0A2N0D1R8"/>
<dbReference type="EMBL" id="PIQN01000023">
    <property type="protein sequence ID" value="PKA40036.1"/>
    <property type="molecule type" value="Genomic_DNA"/>
</dbReference>
<evidence type="ECO:0000313" key="4">
    <source>
        <dbReference type="EMBL" id="PKA40036.1"/>
    </source>
</evidence>
<keyword evidence="1" id="KW-1133">Transmembrane helix</keyword>
<keyword evidence="2" id="KW-0732">Signal</keyword>
<accession>A0A2N0D1R8</accession>
<organism evidence="4 6">
    <name type="scientific">Rhizobium sullae</name>
    <name type="common">Rhizobium hedysari</name>
    <dbReference type="NCBI Taxonomy" id="50338"/>
    <lineage>
        <taxon>Bacteria</taxon>
        <taxon>Pseudomonadati</taxon>
        <taxon>Pseudomonadota</taxon>
        <taxon>Alphaproteobacteria</taxon>
        <taxon>Hyphomicrobiales</taxon>
        <taxon>Rhizobiaceae</taxon>
        <taxon>Rhizobium/Agrobacterium group</taxon>
        <taxon>Rhizobium</taxon>
    </lineage>
</organism>
<evidence type="ECO:0000313" key="6">
    <source>
        <dbReference type="Proteomes" id="UP000232164"/>
    </source>
</evidence>
<feature type="transmembrane region" description="Helical" evidence="1">
    <location>
        <begin position="49"/>
        <end position="72"/>
    </location>
</feature>
<dbReference type="Proteomes" id="UP001060123">
    <property type="component" value="Plasmid pWSM1592_1"/>
</dbReference>
<evidence type="ECO:0000259" key="3">
    <source>
        <dbReference type="Pfam" id="PF09851"/>
    </source>
</evidence>
<dbReference type="Pfam" id="PF09851">
    <property type="entry name" value="SHOCT"/>
    <property type="match status" value="1"/>
</dbReference>
<reference evidence="5" key="3">
    <citation type="submission" date="2022-09" db="EMBL/GenBank/DDBJ databases">
        <title>Australian commercial rhizobial inoculants.</title>
        <authorList>
            <person name="Kohlmeier M.G."/>
            <person name="O'Hara G.W."/>
            <person name="Colombi E."/>
            <person name="Ramsay J.P."/>
            <person name="Terpolilli J."/>
        </authorList>
    </citation>
    <scope>NUCLEOTIDE SEQUENCE</scope>
    <source>
        <strain evidence="5">WSM1592</strain>
        <plasmid evidence="5">pWSM1592_1</plasmid>
    </source>
</reference>
<protein>
    <submittedName>
        <fullName evidence="5">SHOCT domain-containing protein</fullName>
    </submittedName>
</protein>
<gene>
    <name evidence="4" type="ORF">CWR43_29405</name>
    <name evidence="5" type="ORF">N2599_22260</name>
</gene>
<feature type="domain" description="SHOCT" evidence="3">
    <location>
        <begin position="93"/>
        <end position="119"/>
    </location>
</feature>